<dbReference type="KEGG" id="nneo:PQG83_02040"/>
<evidence type="ECO:0000313" key="1">
    <source>
        <dbReference type="EMBL" id="WNM62550.1"/>
    </source>
</evidence>
<name>A0AA96JWZ1_9BACT</name>
<organism evidence="1 2">
    <name type="scientific">Candidatus Nitrospira neomarina</name>
    <dbReference type="NCBI Taxonomy" id="3020899"/>
    <lineage>
        <taxon>Bacteria</taxon>
        <taxon>Pseudomonadati</taxon>
        <taxon>Nitrospirota</taxon>
        <taxon>Nitrospiria</taxon>
        <taxon>Nitrospirales</taxon>
        <taxon>Nitrospiraceae</taxon>
        <taxon>Nitrospira</taxon>
    </lineage>
</organism>
<dbReference type="RefSeq" id="WP_312746200.1">
    <property type="nucleotide sequence ID" value="NZ_CP116968.1"/>
</dbReference>
<keyword evidence="2" id="KW-1185">Reference proteome</keyword>
<sequence>MLLERGTGALHFKSVETERWTHTDTVEPVRPTPYQEIEVCWSYDQQSAGASRLLVL</sequence>
<protein>
    <submittedName>
        <fullName evidence="1">Uncharacterized protein</fullName>
    </submittedName>
</protein>
<dbReference type="AlphaFoldDB" id="A0AA96JWZ1"/>
<gene>
    <name evidence="1" type="ORF">PQG83_02040</name>
</gene>
<dbReference type="EMBL" id="CP116968">
    <property type="protein sequence ID" value="WNM62550.1"/>
    <property type="molecule type" value="Genomic_DNA"/>
</dbReference>
<proteinExistence type="predicted"/>
<evidence type="ECO:0000313" key="2">
    <source>
        <dbReference type="Proteomes" id="UP001302494"/>
    </source>
</evidence>
<reference evidence="1 2" key="1">
    <citation type="submission" date="2023-01" db="EMBL/GenBank/DDBJ databases">
        <title>Cultivation and genomic characterization of new, ubiquitous marine nitrite-oxidizing bacteria from the Nitrospirales.</title>
        <authorList>
            <person name="Mueller A.J."/>
            <person name="Daebeler A."/>
            <person name="Herbold C.W."/>
            <person name="Kirkegaard R.H."/>
            <person name="Daims H."/>
        </authorList>
    </citation>
    <scope>NUCLEOTIDE SEQUENCE [LARGE SCALE GENOMIC DNA]</scope>
    <source>
        <strain evidence="1 2">DK</strain>
    </source>
</reference>
<dbReference type="Proteomes" id="UP001302494">
    <property type="component" value="Chromosome"/>
</dbReference>
<accession>A0AA96JWZ1</accession>